<keyword evidence="2" id="KW-1185">Reference proteome</keyword>
<dbReference type="RefSeq" id="WP_197549145.1">
    <property type="nucleotide sequence ID" value="NZ_CP063164.1"/>
</dbReference>
<gene>
    <name evidence="1" type="ORF">IMZ28_02595</name>
</gene>
<protein>
    <recommendedName>
        <fullName evidence="3">DUF721 domain-containing protein</fullName>
    </recommendedName>
</protein>
<name>A0A7M1S5F1_9BACT</name>
<dbReference type="AlphaFoldDB" id="A0A7M1S5F1"/>
<reference evidence="1 2" key="1">
    <citation type="submission" date="2020-10" db="EMBL/GenBank/DDBJ databases">
        <title>The genome of sulfurovum sp.</title>
        <authorList>
            <person name="Xie S."/>
            <person name="Shao Z."/>
            <person name="Jiang L."/>
        </authorList>
    </citation>
    <scope>NUCLEOTIDE SEQUENCE [LARGE SCALE GENOMIC DNA]</scope>
    <source>
        <strain evidence="1 2">ST-419</strain>
    </source>
</reference>
<sequence length="148" mass="17044">MKNVSMILSHLTNQPQFKYLKQQACYQKYISLLGSKWKKAIAFVYIKNETLFVAVTHPGFKMELNYNRDLLKSVLTQLASLDTDCTMLQAKKVVVFHSKYRSIIQEGTAEKSVPYYSELASSDFTIESKDPDIKAQFEKIKTTIKCNQ</sequence>
<proteinExistence type="predicted"/>
<dbReference type="KEGG" id="sinu:IMZ28_02595"/>
<dbReference type="EMBL" id="CP063164">
    <property type="protein sequence ID" value="QOR62384.1"/>
    <property type="molecule type" value="Genomic_DNA"/>
</dbReference>
<evidence type="ECO:0000313" key="1">
    <source>
        <dbReference type="EMBL" id="QOR62384.1"/>
    </source>
</evidence>
<evidence type="ECO:0008006" key="3">
    <source>
        <dbReference type="Google" id="ProtNLM"/>
    </source>
</evidence>
<organism evidence="1 2">
    <name type="scientific">Sulfurovum indicum</name>
    <dbReference type="NCBI Taxonomy" id="2779528"/>
    <lineage>
        <taxon>Bacteria</taxon>
        <taxon>Pseudomonadati</taxon>
        <taxon>Campylobacterota</taxon>
        <taxon>Epsilonproteobacteria</taxon>
        <taxon>Campylobacterales</taxon>
        <taxon>Sulfurovaceae</taxon>
        <taxon>Sulfurovum</taxon>
    </lineage>
</organism>
<dbReference type="Proteomes" id="UP000595074">
    <property type="component" value="Chromosome"/>
</dbReference>
<accession>A0A7M1S5F1</accession>
<evidence type="ECO:0000313" key="2">
    <source>
        <dbReference type="Proteomes" id="UP000595074"/>
    </source>
</evidence>